<keyword evidence="2 10" id="KW-0812">Transmembrane</keyword>
<keyword evidence="4 8" id="KW-0863">Zinc-finger</keyword>
<dbReference type="InterPro" id="IPR046450">
    <property type="entry name" value="PA_dom_sf"/>
</dbReference>
<dbReference type="AlphaFoldDB" id="A0A131Y031"/>
<evidence type="ECO:0000259" key="12">
    <source>
        <dbReference type="PROSITE" id="PS50089"/>
    </source>
</evidence>
<dbReference type="InterPro" id="IPR013083">
    <property type="entry name" value="Znf_RING/FYVE/PHD"/>
</dbReference>
<proteinExistence type="evidence at transcript level"/>
<feature type="region of interest" description="Disordered" evidence="9">
    <location>
        <begin position="364"/>
        <end position="412"/>
    </location>
</feature>
<evidence type="ECO:0000256" key="5">
    <source>
        <dbReference type="ARBA" id="ARBA00022833"/>
    </source>
</evidence>
<sequence>MARWTAPCGPEVATLLLLLLNRARADFSYAHDAEEYYTAIVNITYVSPATGLVVSEREELGKYSAGKVGSVSGVVVHVTSNNWTAHDACSPLDTANIPQEPWIALIQHGNCVESVKMRHAVNTNASGAVVYNNNPGNRLVKMRHKVFQIISVFISREKGEQIAGLVDNGTRVVMHVSVGSHRPFPYPNINRTSVLFVSISFIILMIISLAWLVFYYVQRFRYIHAKDLLARRLCSAAKKALDRIPVKILRLGDKEAEGEVECCAVCIEPFRLGEVVRLLPCKHTFHKSCVDPWLLEQRSCPMCKMDILKHYGLVVSCYYTGSQESVLHMEEVLQPHRPLPLHGEAEAEVAPLHRPFGASPPRTAALLSHDVQRAAAEPPCWDDSDAETASTQQEQPLVPRLGQQQTCQEQTP</sequence>
<evidence type="ECO:0000256" key="11">
    <source>
        <dbReference type="SAM" id="SignalP"/>
    </source>
</evidence>
<evidence type="ECO:0000256" key="6">
    <source>
        <dbReference type="ARBA" id="ARBA00022989"/>
    </source>
</evidence>
<dbReference type="EMBL" id="GEGO01005300">
    <property type="protein sequence ID" value="JAR90104.1"/>
    <property type="molecule type" value="Transcribed_RNA"/>
</dbReference>
<evidence type="ECO:0000313" key="13">
    <source>
        <dbReference type="EMBL" id="JAP71221.1"/>
    </source>
</evidence>
<feature type="chain" id="PRO_5007450825" evidence="11">
    <location>
        <begin position="26"/>
        <end position="412"/>
    </location>
</feature>
<dbReference type="PANTHER" id="PTHR46539:SF23">
    <property type="entry name" value="RING-TYPE DOMAIN-CONTAINING PROTEIN"/>
    <property type="match status" value="1"/>
</dbReference>
<dbReference type="InterPro" id="IPR001841">
    <property type="entry name" value="Znf_RING"/>
</dbReference>
<feature type="transmembrane region" description="Helical" evidence="10">
    <location>
        <begin position="194"/>
        <end position="217"/>
    </location>
</feature>
<keyword evidence="5" id="KW-0862">Zinc</keyword>
<evidence type="ECO:0000256" key="4">
    <source>
        <dbReference type="ARBA" id="ARBA00022771"/>
    </source>
</evidence>
<name>A0A131Y031_IXORI</name>
<evidence type="ECO:0000256" key="10">
    <source>
        <dbReference type="SAM" id="Phobius"/>
    </source>
</evidence>
<evidence type="ECO:0000256" key="7">
    <source>
        <dbReference type="ARBA" id="ARBA00023136"/>
    </source>
</evidence>
<accession>A0A131Y031</accession>
<dbReference type="InterPro" id="IPR003137">
    <property type="entry name" value="PA_domain"/>
</dbReference>
<dbReference type="Gene3D" id="3.50.30.30">
    <property type="match status" value="1"/>
</dbReference>
<reference evidence="13" key="1">
    <citation type="submission" date="2016-02" db="EMBL/GenBank/DDBJ databases">
        <title>RNAseq analyses of the midgut from blood- or serum-fed Ixodes ricinus ticks.</title>
        <authorList>
            <person name="Perner J."/>
            <person name="Provaznik J."/>
            <person name="Schrenkova J."/>
            <person name="Urbanova V."/>
            <person name="Ribeiro J.M."/>
            <person name="Kopacek P."/>
        </authorList>
    </citation>
    <scope>NUCLEOTIDE SEQUENCE</scope>
    <source>
        <tissue evidence="13">Gut</tissue>
    </source>
</reference>
<reference evidence="14" key="2">
    <citation type="journal article" date="2018" name="PLoS Negl. Trop. Dis.">
        <title>Sialome diversity of ticks revealed by RNAseq of single tick salivary glands.</title>
        <authorList>
            <person name="Perner J."/>
            <person name="Kropackova S."/>
            <person name="Kopacek P."/>
            <person name="Ribeiro J.M."/>
        </authorList>
    </citation>
    <scope>NUCLEOTIDE SEQUENCE</scope>
    <source>
        <strain evidence="14">Siblings of single egg batch collected in Ceske Budejovice</strain>
        <tissue evidence="14">Salivary glands</tissue>
    </source>
</reference>
<dbReference type="SUPFAM" id="SSF52025">
    <property type="entry name" value="PA domain"/>
    <property type="match status" value="1"/>
</dbReference>
<dbReference type="SUPFAM" id="SSF57850">
    <property type="entry name" value="RING/U-box"/>
    <property type="match status" value="1"/>
</dbReference>
<feature type="compositionally biased region" description="Polar residues" evidence="9">
    <location>
        <begin position="402"/>
        <end position="412"/>
    </location>
</feature>
<keyword evidence="13" id="KW-0436">Ligase</keyword>
<dbReference type="EMBL" id="GEFM01004575">
    <property type="protein sequence ID" value="JAP71221.1"/>
    <property type="molecule type" value="mRNA"/>
</dbReference>
<keyword evidence="6 10" id="KW-1133">Transmembrane helix</keyword>
<dbReference type="Pfam" id="PF13639">
    <property type="entry name" value="zf-RING_2"/>
    <property type="match status" value="1"/>
</dbReference>
<evidence type="ECO:0000256" key="9">
    <source>
        <dbReference type="SAM" id="MobiDB-lite"/>
    </source>
</evidence>
<feature type="signal peptide" evidence="11">
    <location>
        <begin position="1"/>
        <end position="25"/>
    </location>
</feature>
<feature type="domain" description="RING-type" evidence="12">
    <location>
        <begin position="263"/>
        <end position="304"/>
    </location>
</feature>
<dbReference type="PANTHER" id="PTHR46539">
    <property type="entry name" value="E3 UBIQUITIN-PROTEIN LIGASE ATL42"/>
    <property type="match status" value="1"/>
</dbReference>
<evidence type="ECO:0000256" key="1">
    <source>
        <dbReference type="ARBA" id="ARBA00004167"/>
    </source>
</evidence>
<dbReference type="CDD" id="cd16668">
    <property type="entry name" value="RING-H2_RNF130-like"/>
    <property type="match status" value="1"/>
</dbReference>
<evidence type="ECO:0000313" key="14">
    <source>
        <dbReference type="EMBL" id="JAR90104.1"/>
    </source>
</evidence>
<dbReference type="FunFam" id="3.30.40.10:FF:000009">
    <property type="entry name" value="E3 ubiquitin-protein ligase RNF130"/>
    <property type="match status" value="1"/>
</dbReference>
<dbReference type="Gene3D" id="3.30.40.10">
    <property type="entry name" value="Zinc/RING finger domain, C3HC4 (zinc finger)"/>
    <property type="match status" value="1"/>
</dbReference>
<evidence type="ECO:0000256" key="3">
    <source>
        <dbReference type="ARBA" id="ARBA00022723"/>
    </source>
</evidence>
<dbReference type="GO" id="GO:0016020">
    <property type="term" value="C:membrane"/>
    <property type="evidence" value="ECO:0007669"/>
    <property type="project" value="UniProtKB-SubCell"/>
</dbReference>
<protein>
    <submittedName>
        <fullName evidence="13">Putative e3 ubiquitin ligase</fullName>
    </submittedName>
</protein>
<dbReference type="GO" id="GO:0008270">
    <property type="term" value="F:zinc ion binding"/>
    <property type="evidence" value="ECO:0007669"/>
    <property type="project" value="UniProtKB-KW"/>
</dbReference>
<keyword evidence="7 10" id="KW-0472">Membrane</keyword>
<comment type="subcellular location">
    <subcellularLocation>
        <location evidence="1">Membrane</location>
        <topology evidence="1">Single-pass membrane protein</topology>
    </subcellularLocation>
</comment>
<keyword evidence="3" id="KW-0479">Metal-binding</keyword>
<dbReference type="SMART" id="SM00184">
    <property type="entry name" value="RING"/>
    <property type="match status" value="1"/>
</dbReference>
<evidence type="ECO:0000256" key="8">
    <source>
        <dbReference type="PROSITE-ProRule" id="PRU00175"/>
    </source>
</evidence>
<evidence type="ECO:0000256" key="2">
    <source>
        <dbReference type="ARBA" id="ARBA00022692"/>
    </source>
</evidence>
<keyword evidence="11" id="KW-0732">Signal</keyword>
<dbReference type="Pfam" id="PF02225">
    <property type="entry name" value="PA"/>
    <property type="match status" value="1"/>
</dbReference>
<organism evidence="13">
    <name type="scientific">Ixodes ricinus</name>
    <name type="common">Common tick</name>
    <name type="synonym">Acarus ricinus</name>
    <dbReference type="NCBI Taxonomy" id="34613"/>
    <lineage>
        <taxon>Eukaryota</taxon>
        <taxon>Metazoa</taxon>
        <taxon>Ecdysozoa</taxon>
        <taxon>Arthropoda</taxon>
        <taxon>Chelicerata</taxon>
        <taxon>Arachnida</taxon>
        <taxon>Acari</taxon>
        <taxon>Parasitiformes</taxon>
        <taxon>Ixodida</taxon>
        <taxon>Ixodoidea</taxon>
        <taxon>Ixodidae</taxon>
        <taxon>Ixodinae</taxon>
        <taxon>Ixodes</taxon>
    </lineage>
</organism>
<dbReference type="GO" id="GO:0016874">
    <property type="term" value="F:ligase activity"/>
    <property type="evidence" value="ECO:0007669"/>
    <property type="project" value="UniProtKB-KW"/>
</dbReference>
<dbReference type="PROSITE" id="PS50089">
    <property type="entry name" value="ZF_RING_2"/>
    <property type="match status" value="1"/>
</dbReference>